<sequence>MSLHLARWSYSENTNVFVAWVEQRDTQVALSRVSLRSTRATPKSAIHEVRA</sequence>
<dbReference type="AlphaFoldDB" id="A0A1I1R9I0"/>
<protein>
    <submittedName>
        <fullName evidence="1">Uncharacterized protein</fullName>
    </submittedName>
</protein>
<dbReference type="EMBL" id="FOMO01000001">
    <property type="protein sequence ID" value="SFD30817.1"/>
    <property type="molecule type" value="Genomic_DNA"/>
</dbReference>
<reference evidence="2" key="1">
    <citation type="submission" date="2016-10" db="EMBL/GenBank/DDBJ databases">
        <authorList>
            <person name="Varghese N."/>
            <person name="Submissions S."/>
        </authorList>
    </citation>
    <scope>NUCLEOTIDE SEQUENCE [LARGE SCALE GENOMIC DNA]</scope>
    <source>
        <strain evidence="2">JCM 2783</strain>
    </source>
</reference>
<evidence type="ECO:0000313" key="2">
    <source>
        <dbReference type="Proteomes" id="UP000243950"/>
    </source>
</evidence>
<dbReference type="Proteomes" id="UP000243950">
    <property type="component" value="Unassembled WGS sequence"/>
</dbReference>
<accession>A0A1I1R9I0</accession>
<evidence type="ECO:0000313" key="1">
    <source>
        <dbReference type="EMBL" id="SFD30817.1"/>
    </source>
</evidence>
<gene>
    <name evidence="1" type="ORF">SAMN05216372_1015</name>
</gene>
<organism evidence="1 2">
    <name type="scientific">Pseudomonas straminea</name>
    <dbReference type="NCBI Taxonomy" id="47882"/>
    <lineage>
        <taxon>Bacteria</taxon>
        <taxon>Pseudomonadati</taxon>
        <taxon>Pseudomonadota</taxon>
        <taxon>Gammaproteobacteria</taxon>
        <taxon>Pseudomonadales</taxon>
        <taxon>Pseudomonadaceae</taxon>
        <taxon>Phytopseudomonas</taxon>
    </lineage>
</organism>
<proteinExistence type="predicted"/>
<keyword evidence="2" id="KW-1185">Reference proteome</keyword>
<dbReference type="RefSeq" id="WP_167363071.1">
    <property type="nucleotide sequence ID" value="NZ_BSSG01000003.1"/>
</dbReference>
<name>A0A1I1R9I0_PSEOC</name>